<dbReference type="PROSITE" id="PS50110">
    <property type="entry name" value="RESPONSE_REGULATORY"/>
    <property type="match status" value="1"/>
</dbReference>
<dbReference type="SMART" id="SM00448">
    <property type="entry name" value="REC"/>
    <property type="match status" value="1"/>
</dbReference>
<evidence type="ECO:0000256" key="3">
    <source>
        <dbReference type="ARBA" id="ARBA00023015"/>
    </source>
</evidence>
<evidence type="ECO:0000256" key="4">
    <source>
        <dbReference type="ARBA" id="ARBA00023125"/>
    </source>
</evidence>
<evidence type="ECO:0000256" key="6">
    <source>
        <dbReference type="PROSITE-ProRule" id="PRU00169"/>
    </source>
</evidence>
<dbReference type="Gene3D" id="6.10.250.690">
    <property type="match status" value="1"/>
</dbReference>
<dbReference type="InterPro" id="IPR011006">
    <property type="entry name" value="CheY-like_superfamily"/>
</dbReference>
<protein>
    <submittedName>
        <fullName evidence="10">DNA-binding response regulator</fullName>
    </submittedName>
</protein>
<organism evidence="10 11">
    <name type="scientific">Finegoldia magna</name>
    <name type="common">Peptostreptococcus magnus</name>
    <dbReference type="NCBI Taxonomy" id="1260"/>
    <lineage>
        <taxon>Bacteria</taxon>
        <taxon>Bacillati</taxon>
        <taxon>Bacillota</taxon>
        <taxon>Tissierellia</taxon>
        <taxon>Tissierellales</taxon>
        <taxon>Peptoniphilaceae</taxon>
        <taxon>Finegoldia</taxon>
    </lineage>
</organism>
<evidence type="ECO:0000259" key="8">
    <source>
        <dbReference type="PROSITE" id="PS50110"/>
    </source>
</evidence>
<feature type="domain" description="Response regulatory" evidence="8">
    <location>
        <begin position="3"/>
        <end position="116"/>
    </location>
</feature>
<dbReference type="PANTHER" id="PTHR48111">
    <property type="entry name" value="REGULATOR OF RPOS"/>
    <property type="match status" value="1"/>
</dbReference>
<dbReference type="Pfam" id="PF00072">
    <property type="entry name" value="Response_reg"/>
    <property type="match status" value="1"/>
</dbReference>
<dbReference type="RefSeq" id="WP_094202853.1">
    <property type="nucleotide sequence ID" value="NZ_NDYI01000018.1"/>
</dbReference>
<dbReference type="Gene3D" id="1.10.10.10">
    <property type="entry name" value="Winged helix-like DNA-binding domain superfamily/Winged helix DNA-binding domain"/>
    <property type="match status" value="1"/>
</dbReference>
<dbReference type="Gene3D" id="3.40.50.2300">
    <property type="match status" value="1"/>
</dbReference>
<dbReference type="GO" id="GO:0006355">
    <property type="term" value="P:regulation of DNA-templated transcription"/>
    <property type="evidence" value="ECO:0007669"/>
    <property type="project" value="InterPro"/>
</dbReference>
<keyword evidence="3" id="KW-0805">Transcription regulation</keyword>
<dbReference type="InterPro" id="IPR001867">
    <property type="entry name" value="OmpR/PhoB-type_DNA-bd"/>
</dbReference>
<dbReference type="FunFam" id="3.40.50.2300:FF:000001">
    <property type="entry name" value="DNA-binding response regulator PhoB"/>
    <property type="match status" value="1"/>
</dbReference>
<dbReference type="CDD" id="cd00383">
    <property type="entry name" value="trans_reg_C"/>
    <property type="match status" value="1"/>
</dbReference>
<dbReference type="SMART" id="SM00862">
    <property type="entry name" value="Trans_reg_C"/>
    <property type="match status" value="1"/>
</dbReference>
<dbReference type="EMBL" id="NDYI01000018">
    <property type="protein sequence ID" value="OXZ36996.1"/>
    <property type="molecule type" value="Genomic_DNA"/>
</dbReference>
<evidence type="ECO:0000313" key="11">
    <source>
        <dbReference type="Proteomes" id="UP000215361"/>
    </source>
</evidence>
<dbReference type="GO" id="GO:0005829">
    <property type="term" value="C:cytosol"/>
    <property type="evidence" value="ECO:0007669"/>
    <property type="project" value="TreeGrafter"/>
</dbReference>
<feature type="modified residue" description="4-aspartylphosphate" evidence="6">
    <location>
        <position position="52"/>
    </location>
</feature>
<evidence type="ECO:0000256" key="7">
    <source>
        <dbReference type="PROSITE-ProRule" id="PRU01091"/>
    </source>
</evidence>
<comment type="caution">
    <text evidence="10">The sequence shown here is derived from an EMBL/GenBank/DDBJ whole genome shotgun (WGS) entry which is preliminary data.</text>
</comment>
<dbReference type="InterPro" id="IPR039420">
    <property type="entry name" value="WalR-like"/>
</dbReference>
<keyword evidence="4 7" id="KW-0238">DNA-binding</keyword>
<dbReference type="GO" id="GO:0000156">
    <property type="term" value="F:phosphorelay response regulator activity"/>
    <property type="evidence" value="ECO:0007669"/>
    <property type="project" value="TreeGrafter"/>
</dbReference>
<dbReference type="InterPro" id="IPR001789">
    <property type="entry name" value="Sig_transdc_resp-reg_receiver"/>
</dbReference>
<evidence type="ECO:0000256" key="5">
    <source>
        <dbReference type="ARBA" id="ARBA00023163"/>
    </source>
</evidence>
<dbReference type="SUPFAM" id="SSF46894">
    <property type="entry name" value="C-terminal effector domain of the bipartite response regulators"/>
    <property type="match status" value="1"/>
</dbReference>
<dbReference type="Proteomes" id="UP000215361">
    <property type="component" value="Unassembled WGS sequence"/>
</dbReference>
<dbReference type="SUPFAM" id="SSF52172">
    <property type="entry name" value="CheY-like"/>
    <property type="match status" value="1"/>
</dbReference>
<reference evidence="11" key="1">
    <citation type="submission" date="2017-04" db="EMBL/GenBank/DDBJ databases">
        <title>Finegoldia magna isolated from orthopedic joint implant-associated infections.</title>
        <authorList>
            <person name="Bjorklund S."/>
            <person name="Bruggemann H."/>
            <person name="Jensen A."/>
            <person name="Hellmark B."/>
            <person name="Soderquist B."/>
        </authorList>
    </citation>
    <scope>NUCLEOTIDE SEQUENCE [LARGE SCALE GENOMIC DNA]</scope>
    <source>
        <strain evidence="11">08T492</strain>
    </source>
</reference>
<keyword evidence="5" id="KW-0804">Transcription</keyword>
<name>A0A233VX78_FINMA</name>
<accession>A0A233VX78</accession>
<sequence length="226" mass="26590">MSRILIVEDEFDLVNIIKDYLVKELYEVEICTEGDKAIEIFDKFKPSLVILDLMLPGMNGYEICKNIRIKSTIPILILSAKIDEFDKVKGLNLGADDYITKPFRPRELLARVNAQLRRSQVFNKEILEIIDIENIRIYTKEYKVEKNGRDLDLSRNEFELLVFLSKNPRQVFSRELLYERIWGFDSYGDLNTVTVTINRLRQKIEDNPKNPKYILTVWGVGYKFEI</sequence>
<proteinExistence type="predicted"/>
<dbReference type="Pfam" id="PF00486">
    <property type="entry name" value="Trans_reg_C"/>
    <property type="match status" value="1"/>
</dbReference>
<dbReference type="InterPro" id="IPR036388">
    <property type="entry name" value="WH-like_DNA-bd_sf"/>
</dbReference>
<evidence type="ECO:0000256" key="2">
    <source>
        <dbReference type="ARBA" id="ARBA00023012"/>
    </source>
</evidence>
<dbReference type="CDD" id="cd17574">
    <property type="entry name" value="REC_OmpR"/>
    <property type="match status" value="1"/>
</dbReference>
<dbReference type="InterPro" id="IPR016032">
    <property type="entry name" value="Sig_transdc_resp-reg_C-effctor"/>
</dbReference>
<gene>
    <name evidence="10" type="ORF">B9N56_06940</name>
</gene>
<dbReference type="AlphaFoldDB" id="A0A233VX78"/>
<dbReference type="FunFam" id="1.10.10.10:FF:000018">
    <property type="entry name" value="DNA-binding response regulator ResD"/>
    <property type="match status" value="1"/>
</dbReference>
<feature type="domain" description="OmpR/PhoB-type" evidence="9">
    <location>
        <begin position="127"/>
        <end position="226"/>
    </location>
</feature>
<dbReference type="GO" id="GO:0032993">
    <property type="term" value="C:protein-DNA complex"/>
    <property type="evidence" value="ECO:0007669"/>
    <property type="project" value="TreeGrafter"/>
</dbReference>
<dbReference type="PANTHER" id="PTHR48111:SF40">
    <property type="entry name" value="PHOSPHATE REGULON TRANSCRIPTIONAL REGULATORY PROTEIN PHOB"/>
    <property type="match status" value="1"/>
</dbReference>
<feature type="DNA-binding region" description="OmpR/PhoB-type" evidence="7">
    <location>
        <begin position="127"/>
        <end position="226"/>
    </location>
</feature>
<evidence type="ECO:0000313" key="10">
    <source>
        <dbReference type="EMBL" id="OXZ36996.1"/>
    </source>
</evidence>
<evidence type="ECO:0000256" key="1">
    <source>
        <dbReference type="ARBA" id="ARBA00022553"/>
    </source>
</evidence>
<dbReference type="PROSITE" id="PS51755">
    <property type="entry name" value="OMPR_PHOB"/>
    <property type="match status" value="1"/>
</dbReference>
<evidence type="ECO:0000259" key="9">
    <source>
        <dbReference type="PROSITE" id="PS51755"/>
    </source>
</evidence>
<keyword evidence="2" id="KW-0902">Two-component regulatory system</keyword>
<dbReference type="GO" id="GO:0000976">
    <property type="term" value="F:transcription cis-regulatory region binding"/>
    <property type="evidence" value="ECO:0007669"/>
    <property type="project" value="TreeGrafter"/>
</dbReference>
<keyword evidence="1 6" id="KW-0597">Phosphoprotein</keyword>